<feature type="transmembrane region" description="Helical" evidence="9">
    <location>
        <begin position="12"/>
        <end position="29"/>
    </location>
</feature>
<evidence type="ECO:0000256" key="4">
    <source>
        <dbReference type="ARBA" id="ARBA00023002"/>
    </source>
</evidence>
<keyword evidence="9" id="KW-1133">Transmembrane helix</keyword>
<evidence type="ECO:0000256" key="8">
    <source>
        <dbReference type="RuleBase" id="RU000461"/>
    </source>
</evidence>
<dbReference type="PANTHER" id="PTHR24300:SF403">
    <property type="entry name" value="CYTOCHROME P450 306A1"/>
    <property type="match status" value="1"/>
</dbReference>
<dbReference type="GO" id="GO:0016020">
    <property type="term" value="C:membrane"/>
    <property type="evidence" value="ECO:0007669"/>
    <property type="project" value="UniProtKB-SubCell"/>
</dbReference>
<dbReference type="GeneID" id="119731305"/>
<evidence type="ECO:0000256" key="7">
    <source>
        <dbReference type="PIRSR" id="PIRSR602401-1"/>
    </source>
</evidence>
<dbReference type="FunFam" id="1.10.630.10:FF:000004">
    <property type="entry name" value="cytochrome P450 2D15 isoform X1"/>
    <property type="match status" value="1"/>
</dbReference>
<dbReference type="EnsemblMetazoa" id="XM_038204452.1">
    <property type="protein sequence ID" value="XP_038060380.1"/>
    <property type="gene ID" value="LOC119731305"/>
</dbReference>
<comment type="similarity">
    <text evidence="2 8">Belongs to the cytochrome P450 family.</text>
</comment>
<dbReference type="OrthoDB" id="1055148at2759"/>
<dbReference type="Proteomes" id="UP000887568">
    <property type="component" value="Unplaced"/>
</dbReference>
<evidence type="ECO:0000256" key="5">
    <source>
        <dbReference type="ARBA" id="ARBA00023004"/>
    </source>
</evidence>
<feature type="binding site" description="axial binding residue" evidence="7">
    <location>
        <position position="441"/>
    </location>
    <ligand>
        <name>heme</name>
        <dbReference type="ChEBI" id="CHEBI:30413"/>
    </ligand>
    <ligandPart>
        <name>Fe</name>
        <dbReference type="ChEBI" id="CHEBI:18248"/>
    </ligandPart>
</feature>
<dbReference type="PRINTS" id="PR00463">
    <property type="entry name" value="EP450I"/>
</dbReference>
<dbReference type="InterPro" id="IPR017972">
    <property type="entry name" value="Cyt_P450_CS"/>
</dbReference>
<keyword evidence="4 8" id="KW-0560">Oxidoreductase</keyword>
<dbReference type="PROSITE" id="PS00086">
    <property type="entry name" value="CYTOCHROME_P450"/>
    <property type="match status" value="1"/>
</dbReference>
<evidence type="ECO:0000313" key="10">
    <source>
        <dbReference type="EnsemblMetazoa" id="XP_038060380.1"/>
    </source>
</evidence>
<name>A0A914A961_PATMI</name>
<comment type="subcellular location">
    <subcellularLocation>
        <location evidence="1">Membrane</location>
    </subcellularLocation>
</comment>
<evidence type="ECO:0000256" key="1">
    <source>
        <dbReference type="ARBA" id="ARBA00004370"/>
    </source>
</evidence>
<keyword evidence="11" id="KW-1185">Reference proteome</keyword>
<evidence type="ECO:0008006" key="12">
    <source>
        <dbReference type="Google" id="ProtNLM"/>
    </source>
</evidence>
<dbReference type="RefSeq" id="XP_038060380.1">
    <property type="nucleotide sequence ID" value="XM_038204452.1"/>
</dbReference>
<dbReference type="GO" id="GO:0006082">
    <property type="term" value="P:organic acid metabolic process"/>
    <property type="evidence" value="ECO:0007669"/>
    <property type="project" value="TreeGrafter"/>
</dbReference>
<dbReference type="PANTHER" id="PTHR24300">
    <property type="entry name" value="CYTOCHROME P450 508A4-RELATED"/>
    <property type="match status" value="1"/>
</dbReference>
<dbReference type="Gene3D" id="1.10.630.10">
    <property type="entry name" value="Cytochrome P450"/>
    <property type="match status" value="1"/>
</dbReference>
<keyword evidence="6 9" id="KW-0472">Membrane</keyword>
<comment type="cofactor">
    <cofactor evidence="7">
        <name>heme</name>
        <dbReference type="ChEBI" id="CHEBI:30413"/>
    </cofactor>
</comment>
<dbReference type="GO" id="GO:0020037">
    <property type="term" value="F:heme binding"/>
    <property type="evidence" value="ECO:0007669"/>
    <property type="project" value="InterPro"/>
</dbReference>
<keyword evidence="9" id="KW-0812">Transmembrane</keyword>
<keyword evidence="7 8" id="KW-0349">Heme</keyword>
<dbReference type="GO" id="GO:0005506">
    <property type="term" value="F:iron ion binding"/>
    <property type="evidence" value="ECO:0007669"/>
    <property type="project" value="InterPro"/>
</dbReference>
<dbReference type="InterPro" id="IPR050182">
    <property type="entry name" value="Cytochrome_P450_fam2"/>
</dbReference>
<evidence type="ECO:0000256" key="9">
    <source>
        <dbReference type="SAM" id="Phobius"/>
    </source>
</evidence>
<accession>A0A914A961</accession>
<evidence type="ECO:0000256" key="2">
    <source>
        <dbReference type="ARBA" id="ARBA00010617"/>
    </source>
</evidence>
<evidence type="ECO:0000313" key="11">
    <source>
        <dbReference type="Proteomes" id="UP000887568"/>
    </source>
</evidence>
<dbReference type="PRINTS" id="PR00385">
    <property type="entry name" value="P450"/>
</dbReference>
<sequence length="496" mass="56063">MDFSNTSLGLDIWTFLVIFLVFVVVSLLIRKPRNLPPGPWGWPLLGYLPQLAVSRVPTYEALSELGLRYGPVCSFYLTNQLVVVLQDFDVIKKALALHQLSGRPTFEICQKSLPGHGVVSASGKEWEELRRFSVTTLRSLGMAKSSYEKQISTEAQCLMEEIRKIGGRKFDLRCAMESATANVVCSVLFGKRFEYTDERFIELLQISDDIIEIAGAGGVLEFIPMFSKLTFLPIVKRQIEVNNRLMAFIKDILEDHDTGYEPGSSRDYIDAFYNEMRQKESQGLPTYLNTNSLYYTIAGLFSAGAGTSASTLRWAILYMVAYTEIQKRVQDELENIVGRDRLPQLSDKPKLPYTQAVLSEIQRVGCIAPLSIPHRCLEDTAVSGYHIPKGALIVPNLWQVCYDDTEWTNPREFKPERFLDEEGNFRARDHFVPFGIGRRVCLGENLAKMELFIFFTFLLHQFTFESPEGATGVSFEPKGGITLGPVPYKIRAIPRA</sequence>
<evidence type="ECO:0000256" key="6">
    <source>
        <dbReference type="ARBA" id="ARBA00023136"/>
    </source>
</evidence>
<keyword evidence="3 7" id="KW-0479">Metal-binding</keyword>
<dbReference type="AlphaFoldDB" id="A0A914A961"/>
<evidence type="ECO:0000256" key="3">
    <source>
        <dbReference type="ARBA" id="ARBA00022723"/>
    </source>
</evidence>
<dbReference type="InterPro" id="IPR036396">
    <property type="entry name" value="Cyt_P450_sf"/>
</dbReference>
<keyword evidence="5 7" id="KW-0408">Iron</keyword>
<dbReference type="GO" id="GO:0006805">
    <property type="term" value="P:xenobiotic metabolic process"/>
    <property type="evidence" value="ECO:0007669"/>
    <property type="project" value="TreeGrafter"/>
</dbReference>
<reference evidence="10" key="1">
    <citation type="submission" date="2022-11" db="UniProtKB">
        <authorList>
            <consortium name="EnsemblMetazoa"/>
        </authorList>
    </citation>
    <scope>IDENTIFICATION</scope>
</reference>
<dbReference type="GO" id="GO:0005737">
    <property type="term" value="C:cytoplasm"/>
    <property type="evidence" value="ECO:0007669"/>
    <property type="project" value="TreeGrafter"/>
</dbReference>
<dbReference type="GO" id="GO:0008395">
    <property type="term" value="F:steroid hydroxylase activity"/>
    <property type="evidence" value="ECO:0007669"/>
    <property type="project" value="TreeGrafter"/>
</dbReference>
<dbReference type="InterPro" id="IPR002401">
    <property type="entry name" value="Cyt_P450_E_grp-I"/>
</dbReference>
<dbReference type="GO" id="GO:0016712">
    <property type="term" value="F:oxidoreductase activity, acting on paired donors, with incorporation or reduction of molecular oxygen, reduced flavin or flavoprotein as one donor, and incorporation of one atom of oxygen"/>
    <property type="evidence" value="ECO:0007669"/>
    <property type="project" value="TreeGrafter"/>
</dbReference>
<proteinExistence type="inferred from homology"/>
<organism evidence="10 11">
    <name type="scientific">Patiria miniata</name>
    <name type="common">Bat star</name>
    <name type="synonym">Asterina miniata</name>
    <dbReference type="NCBI Taxonomy" id="46514"/>
    <lineage>
        <taxon>Eukaryota</taxon>
        <taxon>Metazoa</taxon>
        <taxon>Echinodermata</taxon>
        <taxon>Eleutherozoa</taxon>
        <taxon>Asterozoa</taxon>
        <taxon>Asteroidea</taxon>
        <taxon>Valvatacea</taxon>
        <taxon>Valvatida</taxon>
        <taxon>Asterinidae</taxon>
        <taxon>Patiria</taxon>
    </lineage>
</organism>
<protein>
    <recommendedName>
        <fullName evidence="12">Cytochrome P450</fullName>
    </recommendedName>
</protein>
<dbReference type="Pfam" id="PF00067">
    <property type="entry name" value="p450"/>
    <property type="match status" value="1"/>
</dbReference>
<dbReference type="InterPro" id="IPR001128">
    <property type="entry name" value="Cyt_P450"/>
</dbReference>
<dbReference type="SUPFAM" id="SSF48264">
    <property type="entry name" value="Cytochrome P450"/>
    <property type="match status" value="1"/>
</dbReference>
<keyword evidence="8" id="KW-0503">Monooxygenase</keyword>